<accession>A0ABQ3DLX4</accession>
<feature type="transmembrane region" description="Helical" evidence="1">
    <location>
        <begin position="136"/>
        <end position="155"/>
    </location>
</feature>
<name>A0ABQ3DLX4_9ACTN</name>
<reference evidence="3" key="1">
    <citation type="journal article" date="2019" name="Int. J. Syst. Evol. Microbiol.">
        <title>The Global Catalogue of Microorganisms (GCM) 10K type strain sequencing project: providing services to taxonomists for standard genome sequencing and annotation.</title>
        <authorList>
            <consortium name="The Broad Institute Genomics Platform"/>
            <consortium name="The Broad Institute Genome Sequencing Center for Infectious Disease"/>
            <person name="Wu L."/>
            <person name="Ma J."/>
        </authorList>
    </citation>
    <scope>NUCLEOTIDE SEQUENCE [LARGE SCALE GENOMIC DNA]</scope>
    <source>
        <strain evidence="3">JCM 4737</strain>
    </source>
</reference>
<evidence type="ECO:0008006" key="4">
    <source>
        <dbReference type="Google" id="ProtNLM"/>
    </source>
</evidence>
<evidence type="ECO:0000313" key="3">
    <source>
        <dbReference type="Proteomes" id="UP000599437"/>
    </source>
</evidence>
<proteinExistence type="predicted"/>
<keyword evidence="3" id="KW-1185">Reference proteome</keyword>
<feature type="transmembrane region" description="Helical" evidence="1">
    <location>
        <begin position="36"/>
        <end position="56"/>
    </location>
</feature>
<dbReference type="Proteomes" id="UP000599437">
    <property type="component" value="Unassembled WGS sequence"/>
</dbReference>
<comment type="caution">
    <text evidence="2">The sequence shown here is derived from an EMBL/GenBank/DDBJ whole genome shotgun (WGS) entry which is preliminary data.</text>
</comment>
<keyword evidence="1" id="KW-0472">Membrane</keyword>
<protein>
    <recommendedName>
        <fullName evidence="4">Integral membrane protein</fullName>
    </recommendedName>
</protein>
<evidence type="ECO:0000256" key="1">
    <source>
        <dbReference type="SAM" id="Phobius"/>
    </source>
</evidence>
<feature type="transmembrane region" description="Helical" evidence="1">
    <location>
        <begin position="12"/>
        <end position="30"/>
    </location>
</feature>
<keyword evidence="1" id="KW-1133">Transmembrane helix</keyword>
<evidence type="ECO:0000313" key="2">
    <source>
        <dbReference type="EMBL" id="GHB04908.1"/>
    </source>
</evidence>
<dbReference type="EMBL" id="BMVO01000008">
    <property type="protein sequence ID" value="GHB04908.1"/>
    <property type="molecule type" value="Genomic_DNA"/>
</dbReference>
<gene>
    <name evidence="2" type="ORF">GCM10010346_29860</name>
</gene>
<dbReference type="RefSeq" id="WP_138894870.1">
    <property type="nucleotide sequence ID" value="NZ_BMVO01000008.1"/>
</dbReference>
<sequence>MGAFKDWLDRSLAGQATLVFLLGTGITALFRRDEHPVYWVAQGGLYAAVVVTVLAVQRRKVGRAVGTDPRALAELNRKIRHREVPSEPEEQATMRRLVTEQLRQMERGERWLPYWLGFMGLVAVGMLVLGAATGSLGFPLVFTVGVICFCFWVLWMRRRSADHCRSMHAALHGQEERVS</sequence>
<keyword evidence="1" id="KW-0812">Transmembrane</keyword>
<organism evidence="2 3">
    <name type="scientific">Streptomyces chryseus</name>
    <dbReference type="NCBI Taxonomy" id="68186"/>
    <lineage>
        <taxon>Bacteria</taxon>
        <taxon>Bacillati</taxon>
        <taxon>Actinomycetota</taxon>
        <taxon>Actinomycetes</taxon>
        <taxon>Kitasatosporales</taxon>
        <taxon>Streptomycetaceae</taxon>
        <taxon>Streptomyces</taxon>
    </lineage>
</organism>
<feature type="transmembrane region" description="Helical" evidence="1">
    <location>
        <begin position="111"/>
        <end position="130"/>
    </location>
</feature>